<accession>A0AAW1SSZ6</accession>
<dbReference type="GO" id="GO:0000932">
    <property type="term" value="C:P-body"/>
    <property type="evidence" value="ECO:0007669"/>
    <property type="project" value="TreeGrafter"/>
</dbReference>
<dbReference type="PANTHER" id="PTHR15598">
    <property type="entry name" value="ENHANCER OF MRNA-DECAPPING PROTEIN 4"/>
    <property type="match status" value="1"/>
</dbReference>
<dbReference type="PANTHER" id="PTHR15598:SF5">
    <property type="entry name" value="ENHANCER OF MRNA-DECAPPING PROTEIN 4"/>
    <property type="match status" value="1"/>
</dbReference>
<dbReference type="Gene3D" id="6.10.140.270">
    <property type="match status" value="1"/>
</dbReference>
<evidence type="ECO:0000256" key="1">
    <source>
        <dbReference type="ARBA" id="ARBA00004496"/>
    </source>
</evidence>
<proteinExistence type="predicted"/>
<dbReference type="Proteomes" id="UP001485043">
    <property type="component" value="Unassembled WGS sequence"/>
</dbReference>
<sequence length="96" mass="10904">MRRLLKAGQYEQAFNDALSAEDVDIVIWLCTHLDPAEVLSRQPAKLSQTIILALIQQLGQDLQQDTKTKMAWLHLIDAVDPKAHLQFATTYGNFIR</sequence>
<feature type="domain" description="Enhancer of mRNA-decapping protein 4 C-terminal" evidence="5">
    <location>
        <begin position="2"/>
        <end position="74"/>
    </location>
</feature>
<keyword evidence="4" id="KW-0677">Repeat</keyword>
<dbReference type="InterPro" id="IPR044938">
    <property type="entry name" value="EDC4_C_sf"/>
</dbReference>
<evidence type="ECO:0000259" key="5">
    <source>
        <dbReference type="Pfam" id="PF21289"/>
    </source>
</evidence>
<keyword evidence="7" id="KW-1185">Reference proteome</keyword>
<evidence type="ECO:0000256" key="4">
    <source>
        <dbReference type="ARBA" id="ARBA00022737"/>
    </source>
</evidence>
<keyword evidence="2" id="KW-0963">Cytoplasm</keyword>
<gene>
    <name evidence="6" type="ORF">WJX84_000114</name>
</gene>
<evidence type="ECO:0000313" key="7">
    <source>
        <dbReference type="Proteomes" id="UP001485043"/>
    </source>
</evidence>
<name>A0AAW1SSZ6_9CHLO</name>
<dbReference type="InterPro" id="IPR049404">
    <property type="entry name" value="EDC4_C"/>
</dbReference>
<dbReference type="Pfam" id="PF21289">
    <property type="entry name" value="EDC4_C"/>
    <property type="match status" value="1"/>
</dbReference>
<comment type="subcellular location">
    <subcellularLocation>
        <location evidence="1">Cytoplasm</location>
    </subcellularLocation>
</comment>
<dbReference type="Gene3D" id="1.10.220.100">
    <property type="entry name" value="conserved c-terminal region of ge- 1"/>
    <property type="match status" value="1"/>
</dbReference>
<dbReference type="EMBL" id="JALJOV010000987">
    <property type="protein sequence ID" value="KAK9857167.1"/>
    <property type="molecule type" value="Genomic_DNA"/>
</dbReference>
<comment type="caution">
    <text evidence="6">The sequence shown here is derived from an EMBL/GenBank/DDBJ whole genome shotgun (WGS) entry which is preliminary data.</text>
</comment>
<dbReference type="AlphaFoldDB" id="A0AAW1SSZ6"/>
<dbReference type="InterPro" id="IPR045152">
    <property type="entry name" value="EDC4-like"/>
</dbReference>
<reference evidence="6 7" key="1">
    <citation type="journal article" date="2024" name="Nat. Commun.">
        <title>Phylogenomics reveals the evolutionary origins of lichenization in chlorophyte algae.</title>
        <authorList>
            <person name="Puginier C."/>
            <person name="Libourel C."/>
            <person name="Otte J."/>
            <person name="Skaloud P."/>
            <person name="Haon M."/>
            <person name="Grisel S."/>
            <person name="Petersen M."/>
            <person name="Berrin J.G."/>
            <person name="Delaux P.M."/>
            <person name="Dal Grande F."/>
            <person name="Keller J."/>
        </authorList>
    </citation>
    <scope>NUCLEOTIDE SEQUENCE [LARGE SCALE GENOMIC DNA]</scope>
    <source>
        <strain evidence="6 7">SAG 2523</strain>
    </source>
</reference>
<dbReference type="GO" id="GO:0031087">
    <property type="term" value="P:deadenylation-independent decapping of nuclear-transcribed mRNA"/>
    <property type="evidence" value="ECO:0007669"/>
    <property type="project" value="InterPro"/>
</dbReference>
<protein>
    <recommendedName>
        <fullName evidence="5">Enhancer of mRNA-decapping protein 4 C-terminal domain-containing protein</fullName>
    </recommendedName>
</protein>
<keyword evidence="3" id="KW-0853">WD repeat</keyword>
<evidence type="ECO:0000256" key="3">
    <source>
        <dbReference type="ARBA" id="ARBA00022574"/>
    </source>
</evidence>
<evidence type="ECO:0000313" key="6">
    <source>
        <dbReference type="EMBL" id="KAK9857167.1"/>
    </source>
</evidence>
<evidence type="ECO:0000256" key="2">
    <source>
        <dbReference type="ARBA" id="ARBA00022490"/>
    </source>
</evidence>
<organism evidence="6 7">
    <name type="scientific">Apatococcus fuscideae</name>
    <dbReference type="NCBI Taxonomy" id="2026836"/>
    <lineage>
        <taxon>Eukaryota</taxon>
        <taxon>Viridiplantae</taxon>
        <taxon>Chlorophyta</taxon>
        <taxon>core chlorophytes</taxon>
        <taxon>Trebouxiophyceae</taxon>
        <taxon>Chlorellales</taxon>
        <taxon>Chlorellaceae</taxon>
        <taxon>Apatococcus</taxon>
    </lineage>
</organism>